<dbReference type="EMBL" id="BARW01024327">
    <property type="protein sequence ID" value="GAI90623.1"/>
    <property type="molecule type" value="Genomic_DNA"/>
</dbReference>
<sequence length="226" mass="26619">KLDPPRLASEDDLKLANKYAPRLFVNTEEFFDLKDLAAVIHPKRPIIAYNLFWEDDIDHPGDNDPSDHEVVWIKFSQNNGKVTAVYTYFHRAILSTEEAVKDANLHHQRARIGVQWGGHGSLPLGWERLNPEAVYEKIGQRLKVRDMPERYQKLSKSIRNPGHPLARNWPKRFEGTYKDFIDFSQYIGSRRLLKKKKMVIISEWPNAVINQYFLAYNYFPKRQWPE</sequence>
<feature type="non-terminal residue" evidence="1">
    <location>
        <position position="1"/>
    </location>
</feature>
<proteinExistence type="predicted"/>
<organism evidence="1">
    <name type="scientific">marine sediment metagenome</name>
    <dbReference type="NCBI Taxonomy" id="412755"/>
    <lineage>
        <taxon>unclassified sequences</taxon>
        <taxon>metagenomes</taxon>
        <taxon>ecological metagenomes</taxon>
    </lineage>
</organism>
<dbReference type="AlphaFoldDB" id="X1SCC4"/>
<name>X1SCC4_9ZZZZ</name>
<gene>
    <name evidence="1" type="ORF">S12H4_40132</name>
</gene>
<comment type="caution">
    <text evidence="1">The sequence shown here is derived from an EMBL/GenBank/DDBJ whole genome shotgun (WGS) entry which is preliminary data.</text>
</comment>
<accession>X1SCC4</accession>
<protein>
    <submittedName>
        <fullName evidence="1">Uncharacterized protein</fullName>
    </submittedName>
</protein>
<evidence type="ECO:0000313" key="1">
    <source>
        <dbReference type="EMBL" id="GAI90623.1"/>
    </source>
</evidence>
<reference evidence="1" key="1">
    <citation type="journal article" date="2014" name="Front. Microbiol.">
        <title>High frequency of phylogenetically diverse reductive dehalogenase-homologous genes in deep subseafloor sedimentary metagenomes.</title>
        <authorList>
            <person name="Kawai M."/>
            <person name="Futagami T."/>
            <person name="Toyoda A."/>
            <person name="Takaki Y."/>
            <person name="Nishi S."/>
            <person name="Hori S."/>
            <person name="Arai W."/>
            <person name="Tsubouchi T."/>
            <person name="Morono Y."/>
            <person name="Uchiyama I."/>
            <person name="Ito T."/>
            <person name="Fujiyama A."/>
            <person name="Inagaki F."/>
            <person name="Takami H."/>
        </authorList>
    </citation>
    <scope>NUCLEOTIDE SEQUENCE</scope>
    <source>
        <strain evidence="1">Expedition CK06-06</strain>
    </source>
</reference>